<proteinExistence type="predicted"/>
<dbReference type="EMBL" id="CP042469">
    <property type="protein sequence ID" value="QOX64150.1"/>
    <property type="molecule type" value="Genomic_DNA"/>
</dbReference>
<keyword evidence="2" id="KW-1185">Reference proteome</keyword>
<reference evidence="1" key="1">
    <citation type="submission" date="2019-08" db="EMBL/GenBank/DDBJ databases">
        <title>Genome sequence of Clostridiales bacterium MT110.</title>
        <authorList>
            <person name="Cao J."/>
        </authorList>
    </citation>
    <scope>NUCLEOTIDE SEQUENCE</scope>
    <source>
        <strain evidence="1">MT110</strain>
    </source>
</reference>
<gene>
    <name evidence="1" type="ORF">FRZ06_12780</name>
</gene>
<protein>
    <submittedName>
        <fullName evidence="1">Uncharacterized protein</fullName>
    </submittedName>
</protein>
<organism evidence="1 2">
    <name type="scientific">Anoxybacterium hadale</name>
    <dbReference type="NCBI Taxonomy" id="3408580"/>
    <lineage>
        <taxon>Bacteria</taxon>
        <taxon>Bacillati</taxon>
        <taxon>Bacillota</taxon>
        <taxon>Clostridia</taxon>
        <taxon>Peptostreptococcales</taxon>
        <taxon>Anaerovoracaceae</taxon>
        <taxon>Anoxybacterium</taxon>
    </lineage>
</organism>
<evidence type="ECO:0000313" key="2">
    <source>
        <dbReference type="Proteomes" id="UP000594014"/>
    </source>
</evidence>
<name>A0ACD1ACF3_9FIRM</name>
<dbReference type="Proteomes" id="UP000594014">
    <property type="component" value="Chromosome"/>
</dbReference>
<sequence length="68" mass="7993">MMYCKYCDYYSEMGVKPESAETRAYCEFADYIFTSDVEDIDIENPCKGITYQDYLNSMREGLRIRVSA</sequence>
<evidence type="ECO:0000313" key="1">
    <source>
        <dbReference type="EMBL" id="QOX64150.1"/>
    </source>
</evidence>
<accession>A0ACD1ACF3</accession>